<evidence type="ECO:0000313" key="2">
    <source>
        <dbReference type="Proteomes" id="UP000178636"/>
    </source>
</evidence>
<protein>
    <submittedName>
        <fullName evidence="1">Uncharacterized protein</fullName>
    </submittedName>
</protein>
<dbReference type="Proteomes" id="UP000178636">
    <property type="component" value="Unassembled WGS sequence"/>
</dbReference>
<organism evidence="1 2">
    <name type="scientific">Candidatus Lloydbacteria bacterium RIFCSPHIGHO2_02_FULL_54_17</name>
    <dbReference type="NCBI Taxonomy" id="1798664"/>
    <lineage>
        <taxon>Bacteria</taxon>
        <taxon>Candidatus Lloydiibacteriota</taxon>
    </lineage>
</organism>
<sequence>MFCYGPKGSNGLLPVEESKGFALFMRNHVPNKSQRRTDPVRVDLLVIPATKSAVIALETPRGFKPH</sequence>
<comment type="caution">
    <text evidence="1">The sequence shown here is derived from an EMBL/GenBank/DDBJ whole genome shotgun (WGS) entry which is preliminary data.</text>
</comment>
<dbReference type="EMBL" id="MHLO01000018">
    <property type="protein sequence ID" value="OGZ12437.1"/>
    <property type="molecule type" value="Genomic_DNA"/>
</dbReference>
<proteinExistence type="predicted"/>
<gene>
    <name evidence="1" type="ORF">A3C93_04625</name>
</gene>
<dbReference type="AlphaFoldDB" id="A0A1G2DFK8"/>
<reference evidence="1 2" key="1">
    <citation type="journal article" date="2016" name="Nat. Commun.">
        <title>Thousands of microbial genomes shed light on interconnected biogeochemical processes in an aquifer system.</title>
        <authorList>
            <person name="Anantharaman K."/>
            <person name="Brown C.T."/>
            <person name="Hug L.A."/>
            <person name="Sharon I."/>
            <person name="Castelle C.J."/>
            <person name="Probst A.J."/>
            <person name="Thomas B.C."/>
            <person name="Singh A."/>
            <person name="Wilkins M.J."/>
            <person name="Karaoz U."/>
            <person name="Brodie E.L."/>
            <person name="Williams K.H."/>
            <person name="Hubbard S.S."/>
            <person name="Banfield J.F."/>
        </authorList>
    </citation>
    <scope>NUCLEOTIDE SEQUENCE [LARGE SCALE GENOMIC DNA]</scope>
</reference>
<evidence type="ECO:0000313" key="1">
    <source>
        <dbReference type="EMBL" id="OGZ12437.1"/>
    </source>
</evidence>
<name>A0A1G2DFK8_9BACT</name>
<accession>A0A1G2DFK8</accession>